<dbReference type="Pfam" id="PF00266">
    <property type="entry name" value="Aminotran_5"/>
    <property type="match status" value="1"/>
</dbReference>
<evidence type="ECO:0000256" key="4">
    <source>
        <dbReference type="ARBA" id="ARBA00022898"/>
    </source>
</evidence>
<dbReference type="InterPro" id="IPR015424">
    <property type="entry name" value="PyrdxlP-dep_Trfase"/>
</dbReference>
<organism evidence="6">
    <name type="scientific">Timema tahoe</name>
    <dbReference type="NCBI Taxonomy" id="61484"/>
    <lineage>
        <taxon>Eukaryota</taxon>
        <taxon>Metazoa</taxon>
        <taxon>Ecdysozoa</taxon>
        <taxon>Arthropoda</taxon>
        <taxon>Hexapoda</taxon>
        <taxon>Insecta</taxon>
        <taxon>Pterygota</taxon>
        <taxon>Neoptera</taxon>
        <taxon>Polyneoptera</taxon>
        <taxon>Phasmatodea</taxon>
        <taxon>Timematodea</taxon>
        <taxon>Timematoidea</taxon>
        <taxon>Timematidae</taxon>
        <taxon>Timema</taxon>
    </lineage>
</organism>
<feature type="domain" description="Aminotransferase class V" evidence="5">
    <location>
        <begin position="198"/>
        <end position="357"/>
    </location>
</feature>
<dbReference type="GO" id="GO:0008483">
    <property type="term" value="F:transaminase activity"/>
    <property type="evidence" value="ECO:0007669"/>
    <property type="project" value="UniProtKB-KW"/>
</dbReference>
<dbReference type="PANTHER" id="PTHR42778:SF1">
    <property type="entry name" value="2-AMINOETHYLPHOSPHONATE--PYRUVATE TRANSAMINASE"/>
    <property type="match status" value="1"/>
</dbReference>
<evidence type="ECO:0000256" key="3">
    <source>
        <dbReference type="ARBA" id="ARBA00022679"/>
    </source>
</evidence>
<dbReference type="EMBL" id="OE001580">
    <property type="protein sequence ID" value="CAD7457145.1"/>
    <property type="molecule type" value="Genomic_DNA"/>
</dbReference>
<evidence type="ECO:0000256" key="1">
    <source>
        <dbReference type="ARBA" id="ARBA00001933"/>
    </source>
</evidence>
<evidence type="ECO:0000259" key="5">
    <source>
        <dbReference type="Pfam" id="PF00266"/>
    </source>
</evidence>
<gene>
    <name evidence="6" type="ORF">TTEB3V08_LOCUS5153</name>
</gene>
<keyword evidence="2" id="KW-0032">Aminotransferase</keyword>
<dbReference type="InterPro" id="IPR000192">
    <property type="entry name" value="Aminotrans_V_dom"/>
</dbReference>
<proteinExistence type="predicted"/>
<dbReference type="InterPro" id="IPR015421">
    <property type="entry name" value="PyrdxlP-dep_Trfase_major"/>
</dbReference>
<comment type="cofactor">
    <cofactor evidence="1">
        <name>pyridoxal 5'-phosphate</name>
        <dbReference type="ChEBI" id="CHEBI:597326"/>
    </cofactor>
</comment>
<name>A0A7R9IEX7_9NEOP</name>
<reference evidence="6" key="1">
    <citation type="submission" date="2020-11" db="EMBL/GenBank/DDBJ databases">
        <authorList>
            <person name="Tran Van P."/>
        </authorList>
    </citation>
    <scope>NUCLEOTIDE SEQUENCE</scope>
</reference>
<accession>A0A7R9IEX7</accession>
<evidence type="ECO:0000313" key="6">
    <source>
        <dbReference type="EMBL" id="CAD7457145.1"/>
    </source>
</evidence>
<dbReference type="AlphaFoldDB" id="A0A7R9IEX7"/>
<sequence>MNVPIAGKKLFTPGPLGCSRTVKEAMLTDVGSRDTDFIKTIRAIRSKLIDIAATTPGLRSSNYVRVQQVAYLKAGTSQRVFKTPSQTWSQQYPWGSPFDNVARGWNFIPPNSMQLVVQGHSSLDIIRHGAIQESSHAQGHSSLVLKDTELFRSHPMPRVILHLYYKTLSYSGVIPCPGTESNTVCLSPGISHEEYTSVLLQGSGTFSVEAVLQLSSPRNGARVLLLVNGAYGNRMKVICDTSGIPAEVLEFPEDNIVDPDTVSRHLSTPGAEYTTVAVVHCETSSGVINPVEEIGRVVKRLAPDAIYFVDAMSSFGAVPLDVKGGRLDFLVSSANKCLQGVPGFAFVIASKAALAASKGKESDGGVTIV</sequence>
<dbReference type="SUPFAM" id="SSF53383">
    <property type="entry name" value="PLP-dependent transferases"/>
    <property type="match status" value="1"/>
</dbReference>
<protein>
    <recommendedName>
        <fullName evidence="5">Aminotransferase class V domain-containing protein</fullName>
    </recommendedName>
</protein>
<keyword evidence="3" id="KW-0808">Transferase</keyword>
<dbReference type="Gene3D" id="3.40.640.10">
    <property type="entry name" value="Type I PLP-dependent aspartate aminotransferase-like (Major domain)"/>
    <property type="match status" value="1"/>
</dbReference>
<evidence type="ECO:0000256" key="2">
    <source>
        <dbReference type="ARBA" id="ARBA00022576"/>
    </source>
</evidence>
<dbReference type="PANTHER" id="PTHR42778">
    <property type="entry name" value="2-AMINOETHYLPHOSPHONATE--PYRUVATE TRANSAMINASE"/>
    <property type="match status" value="1"/>
</dbReference>
<keyword evidence="4" id="KW-0663">Pyridoxal phosphate</keyword>